<feature type="transmembrane region" description="Helical" evidence="5">
    <location>
        <begin position="235"/>
        <end position="257"/>
    </location>
</feature>
<feature type="transmembrane region" description="Helical" evidence="5">
    <location>
        <begin position="456"/>
        <end position="479"/>
    </location>
</feature>
<dbReference type="NCBIfam" id="NF004441">
    <property type="entry name" value="PRK05777.1-4"/>
    <property type="match status" value="1"/>
</dbReference>
<sequence>MTTDFIEPTIDWAHLAPIIAVLGAGVLGVLVEAFVPARSRRVVQLVVTALGIAAALTAVVVLWPGVQESGGVRIVGGTVLVDPFALAVQAILLVLGIFSLLLFADRSSGDDAFAPAAAAVPGSAYEDLARAQGVRQTEAFPLLLCSLGGMMIFASTSNLLMMFVALEVLSLPLYVLSALARRRRLLSQEAGFKYFLLGAFASAIFLFGVALMYGATASVDLAEIRMSIARGDETAVGGLLMVGLIMVIVGILFKVGAAPFHVWVPDVYKGAPTPVSAFMAACTKAAAFGALVRIVVVVAPTLGIQSAALAQGFEVALWIVAILSMLVGTLVAIPQTDMKRMLGYSAIAHTGFILIGVVGLFLSADIRGFSGLGVRSTLFYLLAYGVATLGAFAAITLVRETTAAPVLATTAGAGVDGGTAELGGEERQEDVRESTPILGEATHMAQWAGLGRRSPWLAAAYSLFLLSLAGIPLTGGFIAKYTSFQAGIASGATWLAVIGVLTSVVAVFFYVRIIVLFYFTTPDEESTDHAPVKVLGMGGPAGVTVVVCAVAVIFLGVFPSPVLDLVAQAAKFVP</sequence>
<keyword evidence="4 5" id="KW-0472">Membrane</keyword>
<dbReference type="GO" id="GO:0008137">
    <property type="term" value="F:NADH dehydrogenase (ubiquinone) activity"/>
    <property type="evidence" value="ECO:0007669"/>
    <property type="project" value="InterPro"/>
</dbReference>
<name>A0A1H1VHS3_9CELL</name>
<dbReference type="STRING" id="545619.SAMN04489860_2501"/>
<dbReference type="GO" id="GO:0005886">
    <property type="term" value="C:plasma membrane"/>
    <property type="evidence" value="ECO:0007669"/>
    <property type="project" value="UniProtKB-SubCell"/>
</dbReference>
<feature type="transmembrane region" description="Helical" evidence="5">
    <location>
        <begin position="42"/>
        <end position="64"/>
    </location>
</feature>
<keyword evidence="9" id="KW-1185">Reference proteome</keyword>
<feature type="transmembrane region" description="Helical" evidence="5">
    <location>
        <begin position="491"/>
        <end position="519"/>
    </location>
</feature>
<proteinExistence type="inferred from homology"/>
<feature type="transmembrane region" description="Helical" evidence="5">
    <location>
        <begin position="346"/>
        <end position="366"/>
    </location>
</feature>
<evidence type="ECO:0000256" key="6">
    <source>
        <dbReference type="RuleBase" id="RU000320"/>
    </source>
</evidence>
<keyword evidence="2 5" id="KW-0812">Transmembrane</keyword>
<feature type="domain" description="NADH:quinone oxidoreductase/Mrp antiporter transmembrane" evidence="7">
    <location>
        <begin position="441"/>
        <end position="505"/>
    </location>
</feature>
<reference evidence="8 9" key="1">
    <citation type="submission" date="2016-10" db="EMBL/GenBank/DDBJ databases">
        <authorList>
            <person name="de Groot N.N."/>
        </authorList>
    </citation>
    <scope>NUCLEOTIDE SEQUENCE [LARGE SCALE GENOMIC DNA]</scope>
    <source>
        <strain evidence="8 9">DSM 22126</strain>
    </source>
</reference>
<feature type="transmembrane region" description="Helical" evidence="5">
    <location>
        <begin position="277"/>
        <end position="303"/>
    </location>
</feature>
<evidence type="ECO:0000256" key="1">
    <source>
        <dbReference type="ARBA" id="ARBA00004127"/>
    </source>
</evidence>
<keyword evidence="5" id="KW-0874">Quinone</keyword>
<dbReference type="Pfam" id="PF00361">
    <property type="entry name" value="Proton_antipo_M"/>
    <property type="match status" value="2"/>
</dbReference>
<comment type="function">
    <text evidence="5">NDH-1 shuttles electrons from NADH, via FMN and iron-sulfur (Fe-S) centers, to quinones in the respiratory chain. The immediate electron acceptor for the enzyme in this species is believed to be a menaquinone. Couples the redox reaction to proton translocation (for every two electrons transferred, four hydrogen ions are translocated across the cytoplasmic membrane), and thus conserves the redox energy in a proton gradient.</text>
</comment>
<dbReference type="EC" id="7.1.1.-" evidence="5"/>
<dbReference type="HAMAP" id="MF_00445">
    <property type="entry name" value="NDH1_NuoN_1"/>
    <property type="match status" value="1"/>
</dbReference>
<dbReference type="RefSeq" id="WP_083372690.1">
    <property type="nucleotide sequence ID" value="NZ_LT629776.1"/>
</dbReference>
<feature type="transmembrane region" description="Helical" evidence="5">
    <location>
        <begin position="12"/>
        <end position="35"/>
    </location>
</feature>
<evidence type="ECO:0000313" key="9">
    <source>
        <dbReference type="Proteomes" id="UP000185663"/>
    </source>
</evidence>
<feature type="transmembrane region" description="Helical" evidence="5">
    <location>
        <begin position="315"/>
        <end position="334"/>
    </location>
</feature>
<feature type="transmembrane region" description="Helical" evidence="5">
    <location>
        <begin position="159"/>
        <end position="180"/>
    </location>
</feature>
<comment type="catalytic activity">
    <reaction evidence="5">
        <text>a quinone + NADH + 5 H(+)(in) = a quinol + NAD(+) + 4 H(+)(out)</text>
        <dbReference type="Rhea" id="RHEA:57888"/>
        <dbReference type="ChEBI" id="CHEBI:15378"/>
        <dbReference type="ChEBI" id="CHEBI:24646"/>
        <dbReference type="ChEBI" id="CHEBI:57540"/>
        <dbReference type="ChEBI" id="CHEBI:57945"/>
        <dbReference type="ChEBI" id="CHEBI:132124"/>
    </reaction>
</comment>
<dbReference type="PANTHER" id="PTHR22773">
    <property type="entry name" value="NADH DEHYDROGENASE"/>
    <property type="match status" value="1"/>
</dbReference>
<dbReference type="GO" id="GO:0048038">
    <property type="term" value="F:quinone binding"/>
    <property type="evidence" value="ECO:0007669"/>
    <property type="project" value="UniProtKB-KW"/>
</dbReference>
<keyword evidence="3 5" id="KW-1133">Transmembrane helix</keyword>
<keyword evidence="5" id="KW-0813">Transport</keyword>
<dbReference type="AlphaFoldDB" id="A0A1H1VHS3"/>
<dbReference type="GO" id="GO:0050136">
    <property type="term" value="F:NADH dehydrogenase (quinone) (non-electrogenic) activity"/>
    <property type="evidence" value="ECO:0007669"/>
    <property type="project" value="UniProtKB-UniRule"/>
</dbReference>
<dbReference type="GO" id="GO:0012505">
    <property type="term" value="C:endomembrane system"/>
    <property type="evidence" value="ECO:0007669"/>
    <property type="project" value="UniProtKB-SubCell"/>
</dbReference>
<gene>
    <name evidence="5" type="primary">nuoN</name>
    <name evidence="8" type="ORF">SAMN04489860_2501</name>
</gene>
<feature type="domain" description="NADH:quinone oxidoreductase/Mrp antiporter transmembrane" evidence="7">
    <location>
        <begin position="157"/>
        <end position="399"/>
    </location>
</feature>
<evidence type="ECO:0000259" key="7">
    <source>
        <dbReference type="Pfam" id="PF00361"/>
    </source>
</evidence>
<keyword evidence="5" id="KW-1003">Cell membrane</keyword>
<evidence type="ECO:0000256" key="5">
    <source>
        <dbReference type="HAMAP-Rule" id="MF_00445"/>
    </source>
</evidence>
<dbReference type="InterPro" id="IPR001750">
    <property type="entry name" value="ND/Mrp_TM"/>
</dbReference>
<dbReference type="InterPro" id="IPR010096">
    <property type="entry name" value="NADH-Q_OxRdtase_suN/2"/>
</dbReference>
<keyword evidence="5" id="KW-0520">NAD</keyword>
<dbReference type="eggNOG" id="COG1007">
    <property type="taxonomic scope" value="Bacteria"/>
</dbReference>
<evidence type="ECO:0000256" key="4">
    <source>
        <dbReference type="ARBA" id="ARBA00023136"/>
    </source>
</evidence>
<feature type="transmembrane region" description="Helical" evidence="5">
    <location>
        <begin position="84"/>
        <end position="104"/>
    </location>
</feature>
<feature type="transmembrane region" description="Helical" evidence="5">
    <location>
        <begin position="539"/>
        <end position="558"/>
    </location>
</feature>
<comment type="similarity">
    <text evidence="5">Belongs to the complex I subunit 2 family.</text>
</comment>
<keyword evidence="5" id="KW-1278">Translocase</keyword>
<organism evidence="8 9">
    <name type="scientific">Paraoerskovia marina</name>
    <dbReference type="NCBI Taxonomy" id="545619"/>
    <lineage>
        <taxon>Bacteria</taxon>
        <taxon>Bacillati</taxon>
        <taxon>Actinomycetota</taxon>
        <taxon>Actinomycetes</taxon>
        <taxon>Micrococcales</taxon>
        <taxon>Cellulomonadaceae</taxon>
        <taxon>Paraoerskovia</taxon>
    </lineage>
</organism>
<dbReference type="EMBL" id="LT629776">
    <property type="protein sequence ID" value="SDS83911.1"/>
    <property type="molecule type" value="Genomic_DNA"/>
</dbReference>
<comment type="subunit">
    <text evidence="5">NDH-1 is composed of 14 different subunits. Subunits NuoA, H, J, K, L, M, N constitute the membrane sector of the complex.</text>
</comment>
<evidence type="ECO:0000313" key="8">
    <source>
        <dbReference type="EMBL" id="SDS83911.1"/>
    </source>
</evidence>
<dbReference type="GO" id="GO:0042773">
    <property type="term" value="P:ATP synthesis coupled electron transport"/>
    <property type="evidence" value="ECO:0007669"/>
    <property type="project" value="InterPro"/>
</dbReference>
<evidence type="ECO:0000256" key="2">
    <source>
        <dbReference type="ARBA" id="ARBA00022692"/>
    </source>
</evidence>
<accession>A0A1H1VHS3</accession>
<protein>
    <recommendedName>
        <fullName evidence="5">NADH-quinone oxidoreductase subunit N</fullName>
        <ecNumber evidence="5">7.1.1.-</ecNumber>
    </recommendedName>
    <alternativeName>
        <fullName evidence="5">NADH dehydrogenase I subunit N</fullName>
    </alternativeName>
    <alternativeName>
        <fullName evidence="5">NDH-1 subunit N</fullName>
    </alternativeName>
</protein>
<evidence type="ECO:0000256" key="3">
    <source>
        <dbReference type="ARBA" id="ARBA00022989"/>
    </source>
</evidence>
<dbReference type="Proteomes" id="UP000185663">
    <property type="component" value="Chromosome I"/>
</dbReference>
<feature type="transmembrane region" description="Helical" evidence="5">
    <location>
        <begin position="192"/>
        <end position="214"/>
    </location>
</feature>
<comment type="subcellular location">
    <subcellularLocation>
        <location evidence="5">Cell membrane</location>
        <topology evidence="5">Multi-pass membrane protein</topology>
    </subcellularLocation>
    <subcellularLocation>
        <location evidence="1">Endomembrane system</location>
        <topology evidence="1">Multi-pass membrane protein</topology>
    </subcellularLocation>
    <subcellularLocation>
        <location evidence="6">Membrane</location>
        <topology evidence="6">Multi-pass membrane protein</topology>
    </subcellularLocation>
</comment>
<feature type="transmembrane region" description="Helical" evidence="5">
    <location>
        <begin position="378"/>
        <end position="398"/>
    </location>
</feature>
<dbReference type="OrthoDB" id="9811718at2"/>